<comment type="caution">
    <text evidence="2">The sequence shown here is derived from an EMBL/GenBank/DDBJ whole genome shotgun (WGS) entry which is preliminary data.</text>
</comment>
<name>A0AA41UWY7_PAPNU</name>
<gene>
    <name evidence="2" type="ORF">MKW94_011540</name>
</gene>
<evidence type="ECO:0000256" key="1">
    <source>
        <dbReference type="SAM" id="MobiDB-lite"/>
    </source>
</evidence>
<feature type="region of interest" description="Disordered" evidence="1">
    <location>
        <begin position="1"/>
        <end position="28"/>
    </location>
</feature>
<feature type="region of interest" description="Disordered" evidence="1">
    <location>
        <begin position="173"/>
        <end position="206"/>
    </location>
</feature>
<accession>A0AA41UWY7</accession>
<protein>
    <submittedName>
        <fullName evidence="2">Uncharacterized protein</fullName>
    </submittedName>
</protein>
<feature type="compositionally biased region" description="Polar residues" evidence="1">
    <location>
        <begin position="194"/>
        <end position="203"/>
    </location>
</feature>
<dbReference type="Proteomes" id="UP001177140">
    <property type="component" value="Unassembled WGS sequence"/>
</dbReference>
<dbReference type="AlphaFoldDB" id="A0AA41UWY7"/>
<sequence>MKKMKWGRKKNPQSMSSPTSATTTNTSLPGFSTISQVFPVSWFSKLKQLSAKSKIQTGKTKEKAELFDSSKLYEEDIILDDNDAYWRLSFGGDESFDGETYRSAVYNSDNESPSSNWGSCRIAKEDTQKFTNMVSDIRKMREFRKENQEQGITLDTPSWNKVRKGRKVIVRKSRRPDHKCSLEEYSESGRESNKPNQRGTTTRTELEQAEKITMDLKPIKMIEDVENGYGRVATSGSRKSHCISSLNSAQGQGRRIVEGAEDFTALSSTSSKMQGLDVEKFEDSDRKAAKESKIKDIMSKSEKQRKLIHQNREEQTHRTKQTSKVRAYSPRSASKIEICKIRALEDMKKAKLKKMKERIRLESKQDLESFSVVTCLYDPQKDFRDSMLEMINTMVYAFKQVWFDLSLSQSSPELQATDNRYSN</sequence>
<evidence type="ECO:0000313" key="2">
    <source>
        <dbReference type="EMBL" id="MCL7022877.1"/>
    </source>
</evidence>
<keyword evidence="3" id="KW-1185">Reference proteome</keyword>
<feature type="region of interest" description="Disordered" evidence="1">
    <location>
        <begin position="298"/>
        <end position="327"/>
    </location>
</feature>
<feature type="compositionally biased region" description="Basic residues" evidence="1">
    <location>
        <begin position="1"/>
        <end position="11"/>
    </location>
</feature>
<feature type="compositionally biased region" description="Basic and acidic residues" evidence="1">
    <location>
        <begin position="298"/>
        <end position="317"/>
    </location>
</feature>
<evidence type="ECO:0000313" key="3">
    <source>
        <dbReference type="Proteomes" id="UP001177140"/>
    </source>
</evidence>
<feature type="compositionally biased region" description="Low complexity" evidence="1">
    <location>
        <begin position="14"/>
        <end position="27"/>
    </location>
</feature>
<organism evidence="2 3">
    <name type="scientific">Papaver nudicaule</name>
    <name type="common">Iceland poppy</name>
    <dbReference type="NCBI Taxonomy" id="74823"/>
    <lineage>
        <taxon>Eukaryota</taxon>
        <taxon>Viridiplantae</taxon>
        <taxon>Streptophyta</taxon>
        <taxon>Embryophyta</taxon>
        <taxon>Tracheophyta</taxon>
        <taxon>Spermatophyta</taxon>
        <taxon>Magnoliopsida</taxon>
        <taxon>Ranunculales</taxon>
        <taxon>Papaveraceae</taxon>
        <taxon>Papaveroideae</taxon>
        <taxon>Papaver</taxon>
    </lineage>
</organism>
<feature type="compositionally biased region" description="Basic and acidic residues" evidence="1">
    <location>
        <begin position="178"/>
        <end position="193"/>
    </location>
</feature>
<dbReference type="EMBL" id="JAJJMA010016099">
    <property type="protein sequence ID" value="MCL7022877.1"/>
    <property type="molecule type" value="Genomic_DNA"/>
</dbReference>
<reference evidence="2" key="1">
    <citation type="submission" date="2022-03" db="EMBL/GenBank/DDBJ databases">
        <title>A functionally conserved STORR gene fusion in Papaver species that diverged 16.8 million years ago.</title>
        <authorList>
            <person name="Catania T."/>
        </authorList>
    </citation>
    <scope>NUCLEOTIDE SEQUENCE</scope>
    <source>
        <strain evidence="2">S-191538</strain>
    </source>
</reference>
<proteinExistence type="predicted"/>